<name>A0A084BAW4_STACB</name>
<dbReference type="OrthoDB" id="270167at2759"/>
<evidence type="ECO:0000259" key="1">
    <source>
        <dbReference type="Pfam" id="PF06985"/>
    </source>
</evidence>
<evidence type="ECO:0000313" key="3">
    <source>
        <dbReference type="Proteomes" id="UP000028045"/>
    </source>
</evidence>
<dbReference type="AlphaFoldDB" id="A0A084BAW4"/>
<dbReference type="HOGENOM" id="CLU_016235_0_0_1"/>
<evidence type="ECO:0000313" key="2">
    <source>
        <dbReference type="EMBL" id="KEY74693.1"/>
    </source>
</evidence>
<dbReference type="PANTHER" id="PTHR24148">
    <property type="entry name" value="ANKYRIN REPEAT DOMAIN-CONTAINING PROTEIN 39 HOMOLOG-RELATED"/>
    <property type="match status" value="1"/>
</dbReference>
<feature type="domain" description="Heterokaryon incompatibility" evidence="1">
    <location>
        <begin position="70"/>
        <end position="235"/>
    </location>
</feature>
<dbReference type="EMBL" id="KL647495">
    <property type="protein sequence ID" value="KEY74693.1"/>
    <property type="molecule type" value="Genomic_DNA"/>
</dbReference>
<protein>
    <recommendedName>
        <fullName evidence="1">Heterokaryon incompatibility domain-containing protein</fullName>
    </recommendedName>
</protein>
<dbReference type="Pfam" id="PF06985">
    <property type="entry name" value="HET"/>
    <property type="match status" value="1"/>
</dbReference>
<dbReference type="PANTHER" id="PTHR24148:SF64">
    <property type="entry name" value="HETEROKARYON INCOMPATIBILITY DOMAIN-CONTAINING PROTEIN"/>
    <property type="match status" value="1"/>
</dbReference>
<keyword evidence="3" id="KW-1185">Reference proteome</keyword>
<sequence>MSDDDKDLSLRRLKGDHGASIVSQLVRIGSKRNQQSHEKFLDFIRSLKCLNPQDLGLRRCEINASDEPQYVALSYTWTPSSSEDQEPGHHVVEGWDNENPELSPVRACVLDRALRYMYHNRIGLLWIDAHCIRQDTCDVDDCVSHSQCDEKRDALQAMDLVYQYSDHPVALLGRPLKDELELHLLTLILEGDLVYGDKEEFWIPTPDIDVAKTALGLLIEMTQDSWWRRAWTFQENYRGGKRMDLLIRHDESLEPRKQQLEVFGDIPGELCIKSVKFSKQVTRLCLALKELTEPDELLPEELEQVKDVLLAAGRYKLSIEDSSSMTPRVVADIEARGLSKPWDRLAIVANCCQYPVRLNSGELSRHDQSLSLSVLAMCLLNGEILDNSKNISVAELTPSECLEKLMYRGLKAPEHYGARLSYNKGCRLRDVVLTAGGIVAKGHLWELGRTIDTRRFTDELPWVEEAAGQLDLYDRKRLQKLAEHLDDLQHSHLAGLIGWYLDKDAAVRGKDPTFTEWHLHNMAVDVVAAISARGKLILGSLRDKLGVRKSYSAVFVLPDDSPSPAFAFTSMWPADPGSEEHDANDVDHHVSLEVKKEHGRSSAKPQLRVGRWMPGMCFFSGCGREEVVFPWPPGLLRV</sequence>
<dbReference type="Proteomes" id="UP000028045">
    <property type="component" value="Unassembled WGS sequence"/>
</dbReference>
<organism evidence="2 3">
    <name type="scientific">Stachybotrys chartarum (strain CBS 109288 / IBT 7711)</name>
    <name type="common">Toxic black mold</name>
    <name type="synonym">Stilbospora chartarum</name>
    <dbReference type="NCBI Taxonomy" id="1280523"/>
    <lineage>
        <taxon>Eukaryota</taxon>
        <taxon>Fungi</taxon>
        <taxon>Dikarya</taxon>
        <taxon>Ascomycota</taxon>
        <taxon>Pezizomycotina</taxon>
        <taxon>Sordariomycetes</taxon>
        <taxon>Hypocreomycetidae</taxon>
        <taxon>Hypocreales</taxon>
        <taxon>Stachybotryaceae</taxon>
        <taxon>Stachybotrys</taxon>
    </lineage>
</organism>
<reference evidence="2 3" key="1">
    <citation type="journal article" date="2014" name="BMC Genomics">
        <title>Comparative genome sequencing reveals chemotype-specific gene clusters in the toxigenic black mold Stachybotrys.</title>
        <authorList>
            <person name="Semeiks J."/>
            <person name="Borek D."/>
            <person name="Otwinowski Z."/>
            <person name="Grishin N.V."/>
        </authorList>
    </citation>
    <scope>NUCLEOTIDE SEQUENCE [LARGE SCALE GENOMIC DNA]</scope>
    <source>
        <strain evidence="3">CBS 109288 / IBT 7711</strain>
    </source>
</reference>
<dbReference type="InterPro" id="IPR010730">
    <property type="entry name" value="HET"/>
</dbReference>
<gene>
    <name evidence="2" type="ORF">S7711_05445</name>
</gene>
<accession>A0A084BAW4</accession>
<dbReference type="InterPro" id="IPR052895">
    <property type="entry name" value="HetReg/Transcr_Mod"/>
</dbReference>
<proteinExistence type="predicted"/>